<feature type="region of interest" description="Disordered" evidence="1">
    <location>
        <begin position="279"/>
        <end position="314"/>
    </location>
</feature>
<dbReference type="EMBL" id="PDUG01000013">
    <property type="protein sequence ID" value="PIC13426.1"/>
    <property type="molecule type" value="Genomic_DNA"/>
</dbReference>
<evidence type="ECO:0000256" key="1">
    <source>
        <dbReference type="SAM" id="MobiDB-lite"/>
    </source>
</evidence>
<proteinExistence type="predicted"/>
<reference evidence="4" key="1">
    <citation type="submission" date="2017-10" db="EMBL/GenBank/DDBJ databases">
        <title>Rapid genome shrinkage in a self-fertile nematode reveals novel sperm competition proteins.</title>
        <authorList>
            <person name="Yin D."/>
            <person name="Schwarz E.M."/>
            <person name="Thomas C.G."/>
            <person name="Felde R.L."/>
            <person name="Korf I.F."/>
            <person name="Cutter A.D."/>
            <person name="Schartner C.M."/>
            <person name="Ralston E.J."/>
            <person name="Meyer B.J."/>
            <person name="Haag E.S."/>
        </authorList>
    </citation>
    <scope>NUCLEOTIDE SEQUENCE [LARGE SCALE GENOMIC DNA]</scope>
    <source>
        <strain evidence="4">JU1422</strain>
    </source>
</reference>
<feature type="compositionally biased region" description="Basic and acidic residues" evidence="1">
    <location>
        <begin position="296"/>
        <end position="312"/>
    </location>
</feature>
<name>A0A2G5SEX2_9PELO</name>
<gene>
    <name evidence="3" type="ORF">B9Z55_027803</name>
</gene>
<feature type="compositionally biased region" description="Polar residues" evidence="1">
    <location>
        <begin position="279"/>
        <end position="295"/>
    </location>
</feature>
<evidence type="ECO:0000259" key="2">
    <source>
        <dbReference type="SMART" id="SM00583"/>
    </source>
</evidence>
<keyword evidence="4" id="KW-1185">Reference proteome</keyword>
<evidence type="ECO:0000313" key="4">
    <source>
        <dbReference type="Proteomes" id="UP000230233"/>
    </source>
</evidence>
<feature type="compositionally biased region" description="Acidic residues" evidence="1">
    <location>
        <begin position="343"/>
        <end position="352"/>
    </location>
</feature>
<accession>A0A2G5SEX2</accession>
<dbReference type="InterPro" id="IPR053315">
    <property type="entry name" value="Peptidase_C14A"/>
</dbReference>
<dbReference type="Proteomes" id="UP000230233">
    <property type="component" value="Unassembled WGS sequence"/>
</dbReference>
<comment type="caution">
    <text evidence="3">The sequence shown here is derived from an EMBL/GenBank/DDBJ whole genome shotgun (WGS) entry which is preliminary data.</text>
</comment>
<evidence type="ECO:0000313" key="3">
    <source>
        <dbReference type="EMBL" id="PIC13426.1"/>
    </source>
</evidence>
<dbReference type="AlphaFoldDB" id="A0A2G5SEX2"/>
<dbReference type="PANTHER" id="PTHR23362:SF0">
    <property type="entry name" value="CALPONIN-HOMOLOGY (CH) DOMAIN-CONTAINING PROTEIN-RELATED"/>
    <property type="match status" value="1"/>
</dbReference>
<protein>
    <recommendedName>
        <fullName evidence="2">SPK domain-containing protein</fullName>
    </recommendedName>
</protein>
<dbReference type="Pfam" id="PF04435">
    <property type="entry name" value="SPK"/>
    <property type="match status" value="2"/>
</dbReference>
<dbReference type="SMART" id="SM00583">
    <property type="entry name" value="SPK"/>
    <property type="match status" value="1"/>
</dbReference>
<feature type="domain" description="SPK" evidence="2">
    <location>
        <begin position="6"/>
        <end position="119"/>
    </location>
</feature>
<sequence length="616" mass="71592">MARNDECEKAIKFISNSIKNYTEPESLERWSDLAKTEVGYDKSGHSFSQAVRKQLDNVEDLKGFSLMEKVRLVFLFSRPISTEFEEELRCSKCVVKLNDHKQIMYFRSPDGDCVFKCERHSKRKYFKGKLDKPNRDTRDVDCEKAMRFISNGIKTYTKPESLLRWCDLAKAEVGYDKSAESFRCIIRYRLERIENLKGFSLMEKVQLAFIFSKPVNATFVKKLKDENCIVLLNDAGKIKYFESENGDKILQSDHNDRYKHFKGNPYDDRKKMYLIQVSSSKNVQNSEDSTANNQKQDIEAPGMKEEENKDTSLNEMSNLEPEEDVDVMNESIQQEPPFNGPIDYDDMDDGEYPEFMVPNDDGPPNHHKKRQSELSQCNPKRRKIEKSRESDVEMRSVEVESAQEVEPNPEDSNKPSFGVDNESNNRKQVAPIGDQSIDNNHAETLVQITQKRVKIEEFLEEIEQEPEVWIPEEKPEMPPPTISLLKLAEQIEILAFNINLEDFFQEKALRAVRLFEADNQAIPIQDFNQLFNVFLTSLKRERIQSSNENSMQLSRLFKHLQRTLIRPLGEDLMAEALRMLADEIQKLEGNNEKISLETVQIKLDGLMYFVTNSWAN</sequence>
<dbReference type="InterPro" id="IPR006570">
    <property type="entry name" value="SPK_dom"/>
</dbReference>
<feature type="region of interest" description="Disordered" evidence="1">
    <location>
        <begin position="333"/>
        <end position="438"/>
    </location>
</feature>
<dbReference type="PANTHER" id="PTHR23362">
    <property type="entry name" value="L-PLASTIN-RELATED"/>
    <property type="match status" value="1"/>
</dbReference>
<organism evidence="3 4">
    <name type="scientific">Caenorhabditis nigoni</name>
    <dbReference type="NCBI Taxonomy" id="1611254"/>
    <lineage>
        <taxon>Eukaryota</taxon>
        <taxon>Metazoa</taxon>
        <taxon>Ecdysozoa</taxon>
        <taxon>Nematoda</taxon>
        <taxon>Chromadorea</taxon>
        <taxon>Rhabditida</taxon>
        <taxon>Rhabditina</taxon>
        <taxon>Rhabditomorpha</taxon>
        <taxon>Rhabditoidea</taxon>
        <taxon>Rhabditidae</taxon>
        <taxon>Peloderinae</taxon>
        <taxon>Caenorhabditis</taxon>
    </lineage>
</organism>
<feature type="compositionally biased region" description="Basic and acidic residues" evidence="1">
    <location>
        <begin position="386"/>
        <end position="398"/>
    </location>
</feature>